<gene>
    <name evidence="1" type="ORF">S01H1_59804</name>
</gene>
<dbReference type="InterPro" id="IPR029055">
    <property type="entry name" value="Ntn_hydrolases_N"/>
</dbReference>
<proteinExistence type="predicted"/>
<dbReference type="EMBL" id="BARS01039131">
    <property type="protein sequence ID" value="GAG15704.1"/>
    <property type="molecule type" value="Genomic_DNA"/>
</dbReference>
<dbReference type="SUPFAM" id="SSF56235">
    <property type="entry name" value="N-terminal nucleophile aminohydrolases (Ntn hydrolases)"/>
    <property type="match status" value="1"/>
</dbReference>
<dbReference type="AlphaFoldDB" id="X0VC62"/>
<dbReference type="Gene3D" id="3.60.20.10">
    <property type="entry name" value="Glutamine Phosphoribosylpyrophosphate, subunit 1, domain 1"/>
    <property type="match status" value="1"/>
</dbReference>
<name>X0VC62_9ZZZZ</name>
<evidence type="ECO:0000313" key="1">
    <source>
        <dbReference type="EMBL" id="GAG15704.1"/>
    </source>
</evidence>
<comment type="caution">
    <text evidence="1">The sequence shown here is derived from an EMBL/GenBank/DDBJ whole genome shotgun (WGS) entry which is preliminary data.</text>
</comment>
<reference evidence="1" key="1">
    <citation type="journal article" date="2014" name="Front. Microbiol.">
        <title>High frequency of phylogenetically diverse reductive dehalogenase-homologous genes in deep subseafloor sedimentary metagenomes.</title>
        <authorList>
            <person name="Kawai M."/>
            <person name="Futagami T."/>
            <person name="Toyoda A."/>
            <person name="Takaki Y."/>
            <person name="Nishi S."/>
            <person name="Hori S."/>
            <person name="Arai W."/>
            <person name="Tsubouchi T."/>
            <person name="Morono Y."/>
            <person name="Uchiyama I."/>
            <person name="Ito T."/>
            <person name="Fujiyama A."/>
            <person name="Inagaki F."/>
            <person name="Takami H."/>
        </authorList>
    </citation>
    <scope>NUCLEOTIDE SEQUENCE</scope>
    <source>
        <strain evidence="1">Expedition CK06-06</strain>
    </source>
</reference>
<feature type="non-terminal residue" evidence="1">
    <location>
        <position position="1"/>
    </location>
</feature>
<evidence type="ECO:0008006" key="2">
    <source>
        <dbReference type="Google" id="ProtNLM"/>
    </source>
</evidence>
<sequence length="152" mass="16865">SGKSVWQIGDVDSEIIFYMVGKQLRSSSSTTFEGSIVEASKELEGTYACAAVDLWRPGYIMLFTNQQEIFYYYSPSLNQVIFSTDFNILRGALECAGFTVLDNYKNSVPPHSGLRINADSAKLRPFLLASEKTTEKVTGKIIQGRFGHMEAG</sequence>
<organism evidence="1">
    <name type="scientific">marine sediment metagenome</name>
    <dbReference type="NCBI Taxonomy" id="412755"/>
    <lineage>
        <taxon>unclassified sequences</taxon>
        <taxon>metagenomes</taxon>
        <taxon>ecological metagenomes</taxon>
    </lineage>
</organism>
<accession>X0VC62</accession>
<protein>
    <recommendedName>
        <fullName evidence="2">Glutamine amidotransferase type-2 domain-containing protein</fullName>
    </recommendedName>
</protein>